<protein>
    <submittedName>
        <fullName evidence="1">Uncharacterized protein</fullName>
    </submittedName>
</protein>
<sequence>MRTSRYSASARSDEAKSTILGVLDCDEYAKIPYRLADAWEINSSHLSKLLIHNKLTPTMDDLLVEKGLLPKKPPKDPRPREWMRTDSAVMAVGKVLQHYDISETAIGLKANLRREQLSQLIKLLRKN</sequence>
<comment type="caution">
    <text evidence="1">The sequence shown here is derived from an EMBL/GenBank/DDBJ whole genome shotgun (WGS) entry which is preliminary data.</text>
</comment>
<dbReference type="AlphaFoldDB" id="A0A0F9M1K8"/>
<proteinExistence type="predicted"/>
<dbReference type="EMBL" id="LAZR01009800">
    <property type="protein sequence ID" value="KKM70525.1"/>
    <property type="molecule type" value="Genomic_DNA"/>
</dbReference>
<organism evidence="1">
    <name type="scientific">marine sediment metagenome</name>
    <dbReference type="NCBI Taxonomy" id="412755"/>
    <lineage>
        <taxon>unclassified sequences</taxon>
        <taxon>metagenomes</taxon>
        <taxon>ecological metagenomes</taxon>
    </lineage>
</organism>
<reference evidence="1" key="1">
    <citation type="journal article" date="2015" name="Nature">
        <title>Complex archaea that bridge the gap between prokaryotes and eukaryotes.</title>
        <authorList>
            <person name="Spang A."/>
            <person name="Saw J.H."/>
            <person name="Jorgensen S.L."/>
            <person name="Zaremba-Niedzwiedzka K."/>
            <person name="Martijn J."/>
            <person name="Lind A.E."/>
            <person name="van Eijk R."/>
            <person name="Schleper C."/>
            <person name="Guy L."/>
            <person name="Ettema T.J."/>
        </authorList>
    </citation>
    <scope>NUCLEOTIDE SEQUENCE</scope>
</reference>
<gene>
    <name evidence="1" type="ORF">LCGC14_1439810</name>
</gene>
<evidence type="ECO:0000313" key="1">
    <source>
        <dbReference type="EMBL" id="KKM70525.1"/>
    </source>
</evidence>
<name>A0A0F9M1K8_9ZZZZ</name>
<accession>A0A0F9M1K8</accession>